<evidence type="ECO:0000313" key="2">
    <source>
        <dbReference type="Proteomes" id="UP000422569"/>
    </source>
</evidence>
<organism evidence="1 2">
    <name type="scientific">Methylocystis parvus</name>
    <dbReference type="NCBI Taxonomy" id="134"/>
    <lineage>
        <taxon>Bacteria</taxon>
        <taxon>Pseudomonadati</taxon>
        <taxon>Pseudomonadota</taxon>
        <taxon>Alphaproteobacteria</taxon>
        <taxon>Hyphomicrobiales</taxon>
        <taxon>Methylocystaceae</taxon>
        <taxon>Methylocystis</taxon>
    </lineage>
</organism>
<dbReference type="EMBL" id="CP044331">
    <property type="protein sequence ID" value="QGM97427.1"/>
    <property type="molecule type" value="Genomic_DNA"/>
</dbReference>
<dbReference type="GO" id="GO:0016874">
    <property type="term" value="F:ligase activity"/>
    <property type="evidence" value="ECO:0007669"/>
    <property type="project" value="UniProtKB-KW"/>
</dbReference>
<evidence type="ECO:0000313" key="1">
    <source>
        <dbReference type="EMBL" id="QGM97427.1"/>
    </source>
</evidence>
<gene>
    <name evidence="1" type="ORF">F7D14_08050</name>
</gene>
<dbReference type="InterPro" id="IPR011008">
    <property type="entry name" value="Dimeric_a/b-barrel"/>
</dbReference>
<dbReference type="KEGG" id="mpar:F7D14_08050"/>
<dbReference type="PANTHER" id="PTHR37828:SF1">
    <property type="entry name" value="YCII-RELATED DOMAIN-CONTAINING PROTEIN"/>
    <property type="match status" value="1"/>
</dbReference>
<dbReference type="Proteomes" id="UP000422569">
    <property type="component" value="Chromosome"/>
</dbReference>
<dbReference type="Gene3D" id="3.30.70.1060">
    <property type="entry name" value="Dimeric alpha+beta barrel"/>
    <property type="match status" value="1"/>
</dbReference>
<protein>
    <submittedName>
        <fullName evidence="1">Long-chain fatty acid--CoA ligase</fullName>
    </submittedName>
</protein>
<name>A0A6B8LYG1_9HYPH</name>
<reference evidence="1 2" key="1">
    <citation type="submission" date="2019-09" db="EMBL/GenBank/DDBJ databases">
        <title>Isolation and complete genome sequencing of Methylocystis species.</title>
        <authorList>
            <person name="Rumah B.L."/>
            <person name="Stead C.E."/>
            <person name="Stevens B.C."/>
            <person name="Minton N.P."/>
            <person name="Grosse-Honebrink A."/>
            <person name="Zhang Y."/>
        </authorList>
    </citation>
    <scope>NUCLEOTIDE SEQUENCE [LARGE SCALE GENOMIC DNA]</scope>
    <source>
        <strain evidence="1 2">BRCS2</strain>
    </source>
</reference>
<keyword evidence="1" id="KW-0436">Ligase</keyword>
<proteinExistence type="predicted"/>
<keyword evidence="2" id="KW-1185">Reference proteome</keyword>
<dbReference type="RefSeq" id="WP_016920835.1">
    <property type="nucleotide sequence ID" value="NZ_CP044331.1"/>
</dbReference>
<accession>A0A6B8LYG1</accession>
<dbReference type="AlphaFoldDB" id="A0A6B8LYG1"/>
<dbReference type="PANTHER" id="PTHR37828">
    <property type="entry name" value="GSR2449 PROTEIN"/>
    <property type="match status" value="1"/>
</dbReference>
<sequence>MFVITLRFADKTKAPQFMDGHSAWIKRGFDDGVFLLAGNLQPSAGGAILAHNVSPEEIEVRVQDDPFVAQGVVSAEILAIAPGRTDGRLAFLKAEP</sequence>
<dbReference type="SUPFAM" id="SSF54909">
    <property type="entry name" value="Dimeric alpha+beta barrel"/>
    <property type="match status" value="1"/>
</dbReference>